<protein>
    <submittedName>
        <fullName evidence="1">Uncharacterized protein</fullName>
    </submittedName>
</protein>
<name>A0AA39WZ27_9PEZI</name>
<evidence type="ECO:0000313" key="1">
    <source>
        <dbReference type="EMBL" id="KAK0623850.1"/>
    </source>
</evidence>
<proteinExistence type="predicted"/>
<keyword evidence="2" id="KW-1185">Reference proteome</keyword>
<evidence type="ECO:0000313" key="2">
    <source>
        <dbReference type="Proteomes" id="UP001175000"/>
    </source>
</evidence>
<reference evidence="1" key="1">
    <citation type="submission" date="2023-06" db="EMBL/GenBank/DDBJ databases">
        <title>Genome-scale phylogeny and comparative genomics of the fungal order Sordariales.</title>
        <authorList>
            <consortium name="Lawrence Berkeley National Laboratory"/>
            <person name="Hensen N."/>
            <person name="Bonometti L."/>
            <person name="Westerberg I."/>
            <person name="Brannstrom I.O."/>
            <person name="Guillou S."/>
            <person name="Cros-Aarteil S."/>
            <person name="Calhoun S."/>
            <person name="Haridas S."/>
            <person name="Kuo A."/>
            <person name="Mondo S."/>
            <person name="Pangilinan J."/>
            <person name="Riley R."/>
            <person name="Labutti K."/>
            <person name="Andreopoulos B."/>
            <person name="Lipzen A."/>
            <person name="Chen C."/>
            <person name="Yanf M."/>
            <person name="Daum C."/>
            <person name="Ng V."/>
            <person name="Clum A."/>
            <person name="Steindorff A."/>
            <person name="Ohm R."/>
            <person name="Martin F."/>
            <person name="Silar P."/>
            <person name="Natvig D."/>
            <person name="Lalanne C."/>
            <person name="Gautier V."/>
            <person name="Ament-Velasquez S.L."/>
            <person name="Kruys A."/>
            <person name="Hutchinson M.I."/>
            <person name="Powell A.J."/>
            <person name="Barry K."/>
            <person name="Miller A.N."/>
            <person name="Grigoriev I.V."/>
            <person name="Debuchy R."/>
            <person name="Gladieux P."/>
            <person name="Thoren M.H."/>
            <person name="Johannesson H."/>
        </authorList>
    </citation>
    <scope>NUCLEOTIDE SEQUENCE</scope>
    <source>
        <strain evidence="1">CBS 606.72</strain>
    </source>
</reference>
<dbReference type="EMBL" id="JAULSU010000003">
    <property type="protein sequence ID" value="KAK0623850.1"/>
    <property type="molecule type" value="Genomic_DNA"/>
</dbReference>
<accession>A0AA39WZ27</accession>
<dbReference type="Proteomes" id="UP001175000">
    <property type="component" value="Unassembled WGS sequence"/>
</dbReference>
<sequence>MLHPTLSAIPLDTTPLHRKAVKPSPAARVSVAKVQPSYDEDPVTIAKLRKHQLFAVAALVKGVLCKFDAIVGDSSCQVRAVAALHLVDVLRGSVSDIEWNKGIVLANGFLVAHKSDKSDTKVKTVAEARDCDRSAKCDALVDHIRRILGEDDFELLGLITDEFGIPFRYRSNNQWGQHDKSLRARLAELSTARFVAIAKSLGSEGPTLAKAFVVTRSVIKTDGAPGTPVLAIHPTFSTASAFAFHYNMPIVIDLVRIQMHRGERPGASDLQPRCCHSCPLLA</sequence>
<comment type="caution">
    <text evidence="1">The sequence shown here is derived from an EMBL/GenBank/DDBJ whole genome shotgun (WGS) entry which is preliminary data.</text>
</comment>
<organism evidence="1 2">
    <name type="scientific">Immersiella caudata</name>
    <dbReference type="NCBI Taxonomy" id="314043"/>
    <lineage>
        <taxon>Eukaryota</taxon>
        <taxon>Fungi</taxon>
        <taxon>Dikarya</taxon>
        <taxon>Ascomycota</taxon>
        <taxon>Pezizomycotina</taxon>
        <taxon>Sordariomycetes</taxon>
        <taxon>Sordariomycetidae</taxon>
        <taxon>Sordariales</taxon>
        <taxon>Lasiosphaeriaceae</taxon>
        <taxon>Immersiella</taxon>
    </lineage>
</organism>
<dbReference type="AlphaFoldDB" id="A0AA39WZ27"/>
<gene>
    <name evidence="1" type="ORF">B0T14DRAFT_565167</name>
</gene>